<evidence type="ECO:0000313" key="2">
    <source>
        <dbReference type="Proteomes" id="UP000182584"/>
    </source>
</evidence>
<protein>
    <submittedName>
        <fullName evidence="1">Uncharacterized protein</fullName>
    </submittedName>
</protein>
<reference evidence="1 2" key="1">
    <citation type="submission" date="2016-10" db="EMBL/GenBank/DDBJ databases">
        <authorList>
            <person name="de Groot N.N."/>
        </authorList>
    </citation>
    <scope>NUCLEOTIDE SEQUENCE [LARGE SCALE GENOMIC DNA]</scope>
    <source>
        <strain evidence="1 2">AR40</strain>
    </source>
</reference>
<name>A0A1H9WRG9_BUTFI</name>
<evidence type="ECO:0000313" key="1">
    <source>
        <dbReference type="EMBL" id="SES36536.1"/>
    </source>
</evidence>
<dbReference type="EMBL" id="FOGJ01000033">
    <property type="protein sequence ID" value="SES36536.1"/>
    <property type="molecule type" value="Genomic_DNA"/>
</dbReference>
<dbReference type="Proteomes" id="UP000182584">
    <property type="component" value="Unassembled WGS sequence"/>
</dbReference>
<accession>A0A1H9WRG9</accession>
<sequence length="58" mass="6888">MIIKQLNYTEYQGKKYEAEIHSDKYLSIEPEGEGFDRYAYSNDGPKEHNMRIEMGKKL</sequence>
<dbReference type="AlphaFoldDB" id="A0A1H9WRG9"/>
<proteinExistence type="predicted"/>
<gene>
    <name evidence="1" type="ORF">SAMN04487884_13335</name>
</gene>
<dbReference type="RefSeq" id="WP_155243724.1">
    <property type="nucleotide sequence ID" value="NZ_FOGJ01000033.1"/>
</dbReference>
<organism evidence="1 2">
    <name type="scientific">Butyrivibrio fibrisolvens</name>
    <dbReference type="NCBI Taxonomy" id="831"/>
    <lineage>
        <taxon>Bacteria</taxon>
        <taxon>Bacillati</taxon>
        <taxon>Bacillota</taxon>
        <taxon>Clostridia</taxon>
        <taxon>Lachnospirales</taxon>
        <taxon>Lachnospiraceae</taxon>
        <taxon>Butyrivibrio</taxon>
    </lineage>
</organism>